<reference evidence="2" key="2">
    <citation type="submission" date="2020-09" db="EMBL/GenBank/DDBJ databases">
        <authorList>
            <person name="Sun Q."/>
            <person name="Zhou Y."/>
        </authorList>
    </citation>
    <scope>NUCLEOTIDE SEQUENCE</scope>
    <source>
        <strain evidence="2">CGMCC 1.12751</strain>
    </source>
</reference>
<comment type="caution">
    <text evidence="2">The sequence shown here is derived from an EMBL/GenBank/DDBJ whole genome shotgun (WGS) entry which is preliminary data.</text>
</comment>
<sequence length="307" mass="35585">MKKLLLTIALIISATLMYAQEDSKKVKDSLEGWTFDGKITLLINQSAFLNWQPGGDNNAAANININYDINYVKGPWLWDNKILASYGLTINDDDGKRKTDDRMELNSIIGRNLNKKNWSFSFYMNFRTQFTDGYDYNDDFVGDNEDYPTSGFFKPAYWSFGPGFLWKKSKRLNVNFAPVSSKFTFITSEVYTINDSDSDNVYYESSNDVETYGVAPGKNHLYEFGFNFRGYYKFDIMKNITMENILNLYSNYLDKPTNVDIDYTMNIVMKINDVFSTNLTFQTIYDDNSYQGFQMREVFGLGLNVNF</sequence>
<keyword evidence="3" id="KW-1185">Reference proteome</keyword>
<dbReference type="EMBL" id="BMFQ01000001">
    <property type="protein sequence ID" value="GGG38601.1"/>
    <property type="molecule type" value="Genomic_DNA"/>
</dbReference>
<evidence type="ECO:0000313" key="3">
    <source>
        <dbReference type="Proteomes" id="UP000625976"/>
    </source>
</evidence>
<dbReference type="RefSeq" id="WP_188462082.1">
    <property type="nucleotide sequence ID" value="NZ_BMFQ01000001.1"/>
</dbReference>
<evidence type="ECO:0000313" key="2">
    <source>
        <dbReference type="EMBL" id="GGG38601.1"/>
    </source>
</evidence>
<dbReference type="InterPro" id="IPR021428">
    <property type="entry name" value="DUF3078"/>
</dbReference>
<gene>
    <name evidence="2" type="ORF">GCM10010976_07940</name>
</gene>
<name>A0A917GCN8_9FLAO</name>
<keyword evidence="1" id="KW-0732">Signal</keyword>
<organism evidence="2 3">
    <name type="scientific">Bizionia arctica</name>
    <dbReference type="NCBI Taxonomy" id="1495645"/>
    <lineage>
        <taxon>Bacteria</taxon>
        <taxon>Pseudomonadati</taxon>
        <taxon>Bacteroidota</taxon>
        <taxon>Flavobacteriia</taxon>
        <taxon>Flavobacteriales</taxon>
        <taxon>Flavobacteriaceae</taxon>
        <taxon>Bizionia</taxon>
    </lineage>
</organism>
<protein>
    <recommendedName>
        <fullName evidence="4">DUF3078 domain-containing protein</fullName>
    </recommendedName>
</protein>
<feature type="signal peptide" evidence="1">
    <location>
        <begin position="1"/>
        <end position="19"/>
    </location>
</feature>
<proteinExistence type="predicted"/>
<accession>A0A917GCN8</accession>
<evidence type="ECO:0000256" key="1">
    <source>
        <dbReference type="SAM" id="SignalP"/>
    </source>
</evidence>
<dbReference type="Proteomes" id="UP000625976">
    <property type="component" value="Unassembled WGS sequence"/>
</dbReference>
<dbReference type="Pfam" id="PF11276">
    <property type="entry name" value="DUF3078"/>
    <property type="match status" value="1"/>
</dbReference>
<feature type="chain" id="PRO_5037456491" description="DUF3078 domain-containing protein" evidence="1">
    <location>
        <begin position="20"/>
        <end position="307"/>
    </location>
</feature>
<evidence type="ECO:0008006" key="4">
    <source>
        <dbReference type="Google" id="ProtNLM"/>
    </source>
</evidence>
<dbReference type="AlphaFoldDB" id="A0A917GCN8"/>
<reference evidence="2" key="1">
    <citation type="journal article" date="2014" name="Int. J. Syst. Evol. Microbiol.">
        <title>Complete genome sequence of Corynebacterium casei LMG S-19264T (=DSM 44701T), isolated from a smear-ripened cheese.</title>
        <authorList>
            <consortium name="US DOE Joint Genome Institute (JGI-PGF)"/>
            <person name="Walter F."/>
            <person name="Albersmeier A."/>
            <person name="Kalinowski J."/>
            <person name="Ruckert C."/>
        </authorList>
    </citation>
    <scope>NUCLEOTIDE SEQUENCE</scope>
    <source>
        <strain evidence="2">CGMCC 1.12751</strain>
    </source>
</reference>